<dbReference type="AlphaFoldDB" id="A0A0D1ZWB9"/>
<dbReference type="HOGENOM" id="CLU_000022_59_2_1"/>
<dbReference type="VEuPathDB" id="FungiDB:PV08_04158"/>
<evidence type="ECO:0000259" key="3">
    <source>
        <dbReference type="Pfam" id="PF00501"/>
    </source>
</evidence>
<dbReference type="SUPFAM" id="SSF56801">
    <property type="entry name" value="Acetyl-CoA synthetase-like"/>
    <property type="match status" value="1"/>
</dbReference>
<gene>
    <name evidence="5" type="ORF">PV08_04158</name>
</gene>
<dbReference type="InterPro" id="IPR045851">
    <property type="entry name" value="AMP-bd_C_sf"/>
</dbReference>
<dbReference type="STRING" id="91928.A0A0D1ZWB9"/>
<comment type="similarity">
    <text evidence="1">Belongs to the ATP-dependent AMP-binding enzyme family.</text>
</comment>
<dbReference type="PANTHER" id="PTHR24096">
    <property type="entry name" value="LONG-CHAIN-FATTY-ACID--COA LIGASE"/>
    <property type="match status" value="1"/>
</dbReference>
<evidence type="ECO:0000259" key="4">
    <source>
        <dbReference type="Pfam" id="PF13193"/>
    </source>
</evidence>
<dbReference type="InterPro" id="IPR000873">
    <property type="entry name" value="AMP-dep_synth/lig_dom"/>
</dbReference>
<accession>A0A0D1ZWB9</accession>
<dbReference type="InterPro" id="IPR042099">
    <property type="entry name" value="ANL_N_sf"/>
</dbReference>
<reference evidence="5 6" key="1">
    <citation type="submission" date="2015-01" db="EMBL/GenBank/DDBJ databases">
        <title>The Genome Sequence of Exophiala spinifera CBS89968.</title>
        <authorList>
            <consortium name="The Broad Institute Genomics Platform"/>
            <person name="Cuomo C."/>
            <person name="de Hoog S."/>
            <person name="Gorbushina A."/>
            <person name="Stielow B."/>
            <person name="Teixiera M."/>
            <person name="Abouelleil A."/>
            <person name="Chapman S.B."/>
            <person name="Priest M."/>
            <person name="Young S.K."/>
            <person name="Wortman J."/>
            <person name="Nusbaum C."/>
            <person name="Birren B."/>
        </authorList>
    </citation>
    <scope>NUCLEOTIDE SEQUENCE [LARGE SCALE GENOMIC DNA]</scope>
    <source>
        <strain evidence="5 6">CBS 89968</strain>
    </source>
</reference>
<dbReference type="GO" id="GO:0016405">
    <property type="term" value="F:CoA-ligase activity"/>
    <property type="evidence" value="ECO:0007669"/>
    <property type="project" value="TreeGrafter"/>
</dbReference>
<evidence type="ECO:0000313" key="5">
    <source>
        <dbReference type="EMBL" id="KIW16967.1"/>
    </source>
</evidence>
<keyword evidence="2" id="KW-0436">Ligase</keyword>
<keyword evidence="6" id="KW-1185">Reference proteome</keyword>
<dbReference type="GeneID" id="27331241"/>
<dbReference type="GO" id="GO:0019748">
    <property type="term" value="P:secondary metabolic process"/>
    <property type="evidence" value="ECO:0007669"/>
    <property type="project" value="TreeGrafter"/>
</dbReference>
<dbReference type="InterPro" id="IPR025110">
    <property type="entry name" value="AMP-bd_C"/>
</dbReference>
<dbReference type="Pfam" id="PF13193">
    <property type="entry name" value="AMP-binding_C"/>
    <property type="match status" value="1"/>
</dbReference>
<name>A0A0D1ZWB9_9EURO</name>
<dbReference type="RefSeq" id="XP_016237183.1">
    <property type="nucleotide sequence ID" value="XM_016378506.1"/>
</dbReference>
<dbReference type="EMBL" id="KN847494">
    <property type="protein sequence ID" value="KIW16967.1"/>
    <property type="molecule type" value="Genomic_DNA"/>
</dbReference>
<evidence type="ECO:0000256" key="1">
    <source>
        <dbReference type="ARBA" id="ARBA00006432"/>
    </source>
</evidence>
<dbReference type="InterPro" id="IPR020845">
    <property type="entry name" value="AMP-binding_CS"/>
</dbReference>
<dbReference type="OrthoDB" id="1898221at2759"/>
<dbReference type="Gene3D" id="3.40.50.12780">
    <property type="entry name" value="N-terminal domain of ligase-like"/>
    <property type="match status" value="1"/>
</dbReference>
<dbReference type="Proteomes" id="UP000053328">
    <property type="component" value="Unassembled WGS sequence"/>
</dbReference>
<organism evidence="5 6">
    <name type="scientific">Exophiala spinifera</name>
    <dbReference type="NCBI Taxonomy" id="91928"/>
    <lineage>
        <taxon>Eukaryota</taxon>
        <taxon>Fungi</taxon>
        <taxon>Dikarya</taxon>
        <taxon>Ascomycota</taxon>
        <taxon>Pezizomycotina</taxon>
        <taxon>Eurotiomycetes</taxon>
        <taxon>Chaetothyriomycetidae</taxon>
        <taxon>Chaetothyriales</taxon>
        <taxon>Herpotrichiellaceae</taxon>
        <taxon>Exophiala</taxon>
    </lineage>
</organism>
<feature type="domain" description="AMP-binding enzyme C-terminal" evidence="4">
    <location>
        <begin position="467"/>
        <end position="546"/>
    </location>
</feature>
<evidence type="ECO:0008006" key="7">
    <source>
        <dbReference type="Google" id="ProtNLM"/>
    </source>
</evidence>
<proteinExistence type="inferred from homology"/>
<dbReference type="Pfam" id="PF00501">
    <property type="entry name" value="AMP-binding"/>
    <property type="match status" value="1"/>
</dbReference>
<dbReference type="PROSITE" id="PS00455">
    <property type="entry name" value="AMP_BINDING"/>
    <property type="match status" value="1"/>
</dbReference>
<dbReference type="PANTHER" id="PTHR24096:SF149">
    <property type="entry name" value="AMP-BINDING DOMAIN-CONTAINING PROTEIN-RELATED"/>
    <property type="match status" value="1"/>
</dbReference>
<protein>
    <recommendedName>
        <fullName evidence="7">4-coumarate-CoA ligase</fullName>
    </recommendedName>
</protein>
<sequence length="568" mass="62243">MTDAQGPHPQQALISSEVTIELRDDCTISRLMRDNVSHTAPDKVILEDMLTDKVVTYGGFHDQVRRLAAGLQHRAGLRTDDVVSVVGPSCVDYALIAHAVWLAGGTLSLINNSSSTSELVHAFNLVKPSMLVVGHQDVAKVAAALRQTDLRTADDRIPRIWTFVSRVPGFQLIPDDLEVSVTDEVRNRKVEDESFAGLELDPRKHCALIVLSSGTSGLPKAVMLSHYNLVSSSLQLRAHRPENWNGSMREVFFPPLSHVYGVYVVLTMCPWIGSYVAIMPRFDLKQYLTLVQDRKATLARLVPSIARTLVDSPLVKELSFPDLRYFSCSAAPLTVSNIFIPKRLGDMSLGSSYGCTELTGPISQSSVRDTNHPLTGVGSLIANVTVRLVDESGRTVDRGSRGEIWVTSPAVMMGYKDNAEATAQSFSADGWFRTGDVGIVDAEGCLSIVDRTKDLIKYNGFQISPTELENIILQYPDVAEVCVVRRWIDKDTEVPCAFVVVQTGVIPSPTIGEKISAFLATQTASYKRLRGGVTFVPSLPRNSNGKIVRNQIQQMVKSLENPSGKAHI</sequence>
<evidence type="ECO:0000256" key="2">
    <source>
        <dbReference type="ARBA" id="ARBA00022598"/>
    </source>
</evidence>
<evidence type="ECO:0000313" key="6">
    <source>
        <dbReference type="Proteomes" id="UP000053328"/>
    </source>
</evidence>
<feature type="domain" description="AMP-dependent synthetase/ligase" evidence="3">
    <location>
        <begin position="38"/>
        <end position="415"/>
    </location>
</feature>
<dbReference type="Gene3D" id="3.30.300.30">
    <property type="match status" value="1"/>
</dbReference>